<dbReference type="SUPFAM" id="SSF51735">
    <property type="entry name" value="NAD(P)-binding Rossmann-fold domains"/>
    <property type="match status" value="1"/>
</dbReference>
<dbReference type="Pfam" id="PF01408">
    <property type="entry name" value="GFO_IDH_MocA"/>
    <property type="match status" value="1"/>
</dbReference>
<evidence type="ECO:0000313" key="5">
    <source>
        <dbReference type="EMBL" id="SFO56017.1"/>
    </source>
</evidence>
<dbReference type="RefSeq" id="WP_090073637.1">
    <property type="nucleotide sequence ID" value="NZ_FOVR01000008.1"/>
</dbReference>
<sequence>MTMTPKDTLTMGLVGSGFITEFHLKSMLGVRNVKVGGVYSRSEENRQRIVDLAAELGLGPCTSFSSLDGMLEDEGIDAIWILSPNHTRLDIMRQIHAAVTEKRSKIVAVACEKPLARTIGEANEMLRLAEDAKLNHGYLENQVFCTPVLRGKEIIWRRAAANAGRPYLARAAEEHSGPHAAWFWQGDKQGGGVLNDMMCHSVEVARHLLTDPAKPRSSLKIKAVNGTVANLKWTQPKYAQQLSERYGPDVDYRNRPSEDFARATITLEDEEGNDLMIEATTSWAYVGAGLRIQLELLGPEYSMEFNSLATGLKIFMSREISGAEGEDLVEKQNAEQGLMPVLEDEAGIYGYTDENRHMVECFRKGETPSETFMDGVAVVQMLMGLYYSAEEGRTVTFPAEELENYVPMVARVGAN</sequence>
<accession>A0A1I5I669</accession>
<dbReference type="Gene3D" id="3.30.360.10">
    <property type="entry name" value="Dihydrodipicolinate Reductase, domain 2"/>
    <property type="match status" value="1"/>
</dbReference>
<proteinExistence type="inferred from homology"/>
<dbReference type="Pfam" id="PF02894">
    <property type="entry name" value="GFO_IDH_MocA_C"/>
    <property type="match status" value="1"/>
</dbReference>
<keyword evidence="2" id="KW-0560">Oxidoreductase</keyword>
<dbReference type="EMBL" id="FOVR01000008">
    <property type="protein sequence ID" value="SFO56017.1"/>
    <property type="molecule type" value="Genomic_DNA"/>
</dbReference>
<organism evidence="5 6">
    <name type="scientific">Cohaesibacter marisflavi</name>
    <dbReference type="NCBI Taxonomy" id="655353"/>
    <lineage>
        <taxon>Bacteria</taxon>
        <taxon>Pseudomonadati</taxon>
        <taxon>Pseudomonadota</taxon>
        <taxon>Alphaproteobacteria</taxon>
        <taxon>Hyphomicrobiales</taxon>
        <taxon>Cohaesibacteraceae</taxon>
    </lineage>
</organism>
<evidence type="ECO:0000259" key="4">
    <source>
        <dbReference type="Pfam" id="PF02894"/>
    </source>
</evidence>
<dbReference type="InterPro" id="IPR036291">
    <property type="entry name" value="NAD(P)-bd_dom_sf"/>
</dbReference>
<dbReference type="AlphaFoldDB" id="A0A1I5I669"/>
<dbReference type="GO" id="GO:0016491">
    <property type="term" value="F:oxidoreductase activity"/>
    <property type="evidence" value="ECO:0007669"/>
    <property type="project" value="UniProtKB-KW"/>
</dbReference>
<evidence type="ECO:0000256" key="1">
    <source>
        <dbReference type="ARBA" id="ARBA00010928"/>
    </source>
</evidence>
<dbReference type="PANTHER" id="PTHR42840:SF3">
    <property type="entry name" value="BINDING ROSSMANN FOLD OXIDOREDUCTASE, PUTATIVE (AFU_ORTHOLOGUE AFUA_2G10240)-RELATED"/>
    <property type="match status" value="1"/>
</dbReference>
<dbReference type="OrthoDB" id="9801953at2"/>
<dbReference type="GO" id="GO:0006740">
    <property type="term" value="P:NADPH regeneration"/>
    <property type="evidence" value="ECO:0007669"/>
    <property type="project" value="TreeGrafter"/>
</dbReference>
<evidence type="ECO:0000256" key="2">
    <source>
        <dbReference type="ARBA" id="ARBA00023002"/>
    </source>
</evidence>
<feature type="domain" description="Gfo/Idh/MocA-like oxidoreductase N-terminal" evidence="3">
    <location>
        <begin position="10"/>
        <end position="133"/>
    </location>
</feature>
<dbReference type="InterPro" id="IPR000683">
    <property type="entry name" value="Gfo/Idh/MocA-like_OxRdtase_N"/>
</dbReference>
<name>A0A1I5I669_9HYPH</name>
<keyword evidence="6" id="KW-1185">Reference proteome</keyword>
<reference evidence="5 6" key="1">
    <citation type="submission" date="2016-10" db="EMBL/GenBank/DDBJ databases">
        <authorList>
            <person name="de Groot N.N."/>
        </authorList>
    </citation>
    <scope>NUCLEOTIDE SEQUENCE [LARGE SCALE GENOMIC DNA]</scope>
    <source>
        <strain evidence="5 6">CGMCC 1.9157</strain>
    </source>
</reference>
<gene>
    <name evidence="5" type="ORF">SAMN04488056_10871</name>
</gene>
<evidence type="ECO:0000259" key="3">
    <source>
        <dbReference type="Pfam" id="PF01408"/>
    </source>
</evidence>
<dbReference type="GO" id="GO:0005737">
    <property type="term" value="C:cytoplasm"/>
    <property type="evidence" value="ECO:0007669"/>
    <property type="project" value="TreeGrafter"/>
</dbReference>
<protein>
    <submittedName>
        <fullName evidence="5">Predicted dehydrogenase</fullName>
    </submittedName>
</protein>
<dbReference type="InterPro" id="IPR004104">
    <property type="entry name" value="Gfo/Idh/MocA-like_OxRdtase_C"/>
</dbReference>
<dbReference type="GO" id="GO:0000166">
    <property type="term" value="F:nucleotide binding"/>
    <property type="evidence" value="ECO:0007669"/>
    <property type="project" value="InterPro"/>
</dbReference>
<feature type="domain" description="Gfo/Idh/MocA-like oxidoreductase C-terminal" evidence="4">
    <location>
        <begin position="181"/>
        <end position="396"/>
    </location>
</feature>
<evidence type="ECO:0000313" key="6">
    <source>
        <dbReference type="Proteomes" id="UP000199236"/>
    </source>
</evidence>
<dbReference type="PANTHER" id="PTHR42840">
    <property type="entry name" value="NAD(P)-BINDING ROSSMANN-FOLD SUPERFAMILY PROTEIN-RELATED"/>
    <property type="match status" value="1"/>
</dbReference>
<dbReference type="STRING" id="655353.SAMN04488056_10871"/>
<dbReference type="Proteomes" id="UP000199236">
    <property type="component" value="Unassembled WGS sequence"/>
</dbReference>
<dbReference type="Gene3D" id="3.40.50.720">
    <property type="entry name" value="NAD(P)-binding Rossmann-like Domain"/>
    <property type="match status" value="1"/>
</dbReference>
<dbReference type="SUPFAM" id="SSF55347">
    <property type="entry name" value="Glyceraldehyde-3-phosphate dehydrogenase-like, C-terminal domain"/>
    <property type="match status" value="1"/>
</dbReference>
<comment type="similarity">
    <text evidence="1">Belongs to the Gfo/Idh/MocA family.</text>
</comment>